<name>A0A1G2RSM3_9BACT</name>
<feature type="transmembrane region" description="Helical" evidence="1">
    <location>
        <begin position="21"/>
        <end position="42"/>
    </location>
</feature>
<dbReference type="AlphaFoldDB" id="A0A1G2RSM3"/>
<feature type="transmembrane region" description="Helical" evidence="1">
    <location>
        <begin position="95"/>
        <end position="124"/>
    </location>
</feature>
<evidence type="ECO:0000256" key="1">
    <source>
        <dbReference type="SAM" id="Phobius"/>
    </source>
</evidence>
<accession>A0A1G2RSM3</accession>
<keyword evidence="1" id="KW-0812">Transmembrane</keyword>
<dbReference type="Proteomes" id="UP000178222">
    <property type="component" value="Unassembled WGS sequence"/>
</dbReference>
<dbReference type="EMBL" id="MHUL01000051">
    <property type="protein sequence ID" value="OHA75807.1"/>
    <property type="molecule type" value="Genomic_DNA"/>
</dbReference>
<keyword evidence="1" id="KW-1133">Transmembrane helix</keyword>
<organism evidence="2 3">
    <name type="scientific">Candidatus Wildermuthbacteria bacterium RIFCSPLOWO2_02_FULL_47_9c</name>
    <dbReference type="NCBI Taxonomy" id="1802466"/>
    <lineage>
        <taxon>Bacteria</taxon>
        <taxon>Candidatus Wildermuthiibacteriota</taxon>
    </lineage>
</organism>
<evidence type="ECO:0000313" key="2">
    <source>
        <dbReference type="EMBL" id="OHA75807.1"/>
    </source>
</evidence>
<keyword evidence="1" id="KW-0472">Membrane</keyword>
<gene>
    <name evidence="2" type="ORF">A3J30_02745</name>
</gene>
<protein>
    <submittedName>
        <fullName evidence="2">Uncharacterized protein</fullName>
    </submittedName>
</protein>
<reference evidence="2 3" key="1">
    <citation type="journal article" date="2016" name="Nat. Commun.">
        <title>Thousands of microbial genomes shed light on interconnected biogeochemical processes in an aquifer system.</title>
        <authorList>
            <person name="Anantharaman K."/>
            <person name="Brown C.T."/>
            <person name="Hug L.A."/>
            <person name="Sharon I."/>
            <person name="Castelle C.J."/>
            <person name="Probst A.J."/>
            <person name="Thomas B.C."/>
            <person name="Singh A."/>
            <person name="Wilkins M.J."/>
            <person name="Karaoz U."/>
            <person name="Brodie E.L."/>
            <person name="Williams K.H."/>
            <person name="Hubbard S.S."/>
            <person name="Banfield J.F."/>
        </authorList>
    </citation>
    <scope>NUCLEOTIDE SEQUENCE [LARGE SCALE GENOMIC DNA]</scope>
</reference>
<evidence type="ECO:0000313" key="3">
    <source>
        <dbReference type="Proteomes" id="UP000178222"/>
    </source>
</evidence>
<proteinExistence type="predicted"/>
<comment type="caution">
    <text evidence="2">The sequence shown here is derived from an EMBL/GenBank/DDBJ whole genome shotgun (WGS) entry which is preliminary data.</text>
</comment>
<sequence>MQSILLLRYVKWHFIDAPRNILRGWGNILWFNFNYFSVGLLLQTFFSPWRRITWDYGRGFNLGAYLFTLGSNLISRIIGAIMRSFLVAAGLAAQFAILLIGSFLLLFWFALPALIAVAFAYGIFLLF</sequence>